<dbReference type="Proteomes" id="UP000027093">
    <property type="component" value="Chromosome"/>
</dbReference>
<keyword evidence="1" id="KW-1133">Transmembrane helix</keyword>
<evidence type="ECO:0000313" key="3">
    <source>
        <dbReference type="Proteomes" id="UP000027093"/>
    </source>
</evidence>
<keyword evidence="3" id="KW-1185">Reference proteome</keyword>
<feature type="transmembrane region" description="Helical" evidence="1">
    <location>
        <begin position="51"/>
        <end position="73"/>
    </location>
</feature>
<keyword evidence="1" id="KW-0472">Membrane</keyword>
<evidence type="ECO:0000313" key="2">
    <source>
        <dbReference type="EMBL" id="AIC15091.1"/>
    </source>
</evidence>
<dbReference type="EMBL" id="CP007536">
    <property type="protein sequence ID" value="AIC15091.1"/>
    <property type="molecule type" value="Genomic_DNA"/>
</dbReference>
<dbReference type="AlphaFoldDB" id="A0A060HNF2"/>
<dbReference type="KEGG" id="nvn:NVIE_008690"/>
<feature type="transmembrane region" description="Helical" evidence="1">
    <location>
        <begin position="20"/>
        <end position="39"/>
    </location>
</feature>
<dbReference type="HOGENOM" id="CLU_1709039_0_0_2"/>
<proteinExistence type="predicted"/>
<organism evidence="2 3">
    <name type="scientific">Nitrososphaera viennensis EN76</name>
    <dbReference type="NCBI Taxonomy" id="926571"/>
    <lineage>
        <taxon>Archaea</taxon>
        <taxon>Nitrososphaerota</taxon>
        <taxon>Nitrososphaeria</taxon>
        <taxon>Nitrososphaerales</taxon>
        <taxon>Nitrososphaeraceae</taxon>
        <taxon>Nitrososphaera</taxon>
    </lineage>
</organism>
<dbReference type="GeneID" id="74946135"/>
<name>A0A060HNF2_9ARCH</name>
<sequence length="153" mass="18125">MNGQFFQRRWLDFRNGHSTYLIFAMAFFQFVVITYTLAIERFDVLKTVFPSMGTWAVVFVIVYIPTAVAIGYWHRKKQYAVENEALLKENWVWAWISMYQIRLIEGKATPEETRQVKEFLEAILKRQKKDTLMTHYLEDILKRQAPPPPSSSP</sequence>
<dbReference type="RefSeq" id="WP_075054175.1">
    <property type="nucleotide sequence ID" value="NZ_CP007536.1"/>
</dbReference>
<accession>A0A060HNF2</accession>
<dbReference type="OrthoDB" id="8570at2157"/>
<reference evidence="2 3" key="1">
    <citation type="journal article" date="2014" name="Int. J. Syst. Evol. Microbiol.">
        <title>Nitrososphaera viennensis gen. nov., sp. nov., an aerobic and mesophilic, ammonia-oxidizing archaeon from soil and a member of the archaeal phylum Thaumarchaeota.</title>
        <authorList>
            <person name="Stieglmeier M."/>
            <person name="Klingl A."/>
            <person name="Alves R.J."/>
            <person name="Rittmann S.K."/>
            <person name="Melcher M."/>
            <person name="Leisch N."/>
            <person name="Schleper C."/>
        </authorList>
    </citation>
    <scope>NUCLEOTIDE SEQUENCE [LARGE SCALE GENOMIC DNA]</scope>
    <source>
        <strain evidence="2">EN76</strain>
    </source>
</reference>
<gene>
    <name evidence="2" type="ORF">NVIE_008690</name>
</gene>
<protein>
    <recommendedName>
        <fullName evidence="4">DUF3198 domain-containing protein</fullName>
    </recommendedName>
</protein>
<evidence type="ECO:0008006" key="4">
    <source>
        <dbReference type="Google" id="ProtNLM"/>
    </source>
</evidence>
<evidence type="ECO:0000256" key="1">
    <source>
        <dbReference type="SAM" id="Phobius"/>
    </source>
</evidence>
<keyword evidence="1" id="KW-0812">Transmembrane</keyword>